<evidence type="ECO:0000256" key="1">
    <source>
        <dbReference type="SAM" id="MobiDB-lite"/>
    </source>
</evidence>
<feature type="region of interest" description="Disordered" evidence="1">
    <location>
        <begin position="1"/>
        <end position="22"/>
    </location>
</feature>
<feature type="compositionally biased region" description="Pro residues" evidence="1">
    <location>
        <begin position="88"/>
        <end position="97"/>
    </location>
</feature>
<name>A0A8J5CMJ9_CHIOP</name>
<gene>
    <name evidence="2" type="ORF">GWK47_010828</name>
</gene>
<feature type="compositionally biased region" description="Low complexity" evidence="1">
    <location>
        <begin position="98"/>
        <end position="112"/>
    </location>
</feature>
<dbReference type="EMBL" id="JACEEZ010019225">
    <property type="protein sequence ID" value="KAG0715939.1"/>
    <property type="molecule type" value="Genomic_DNA"/>
</dbReference>
<evidence type="ECO:0000313" key="3">
    <source>
        <dbReference type="Proteomes" id="UP000770661"/>
    </source>
</evidence>
<keyword evidence="3" id="KW-1185">Reference proteome</keyword>
<evidence type="ECO:0000313" key="2">
    <source>
        <dbReference type="EMBL" id="KAG0715939.1"/>
    </source>
</evidence>
<protein>
    <submittedName>
        <fullName evidence="2">Uncharacterized protein</fullName>
    </submittedName>
</protein>
<dbReference type="Proteomes" id="UP000770661">
    <property type="component" value="Unassembled WGS sequence"/>
</dbReference>
<accession>A0A8J5CMJ9</accession>
<comment type="caution">
    <text evidence="2">The sequence shown here is derived from an EMBL/GenBank/DDBJ whole genome shotgun (WGS) entry which is preliminary data.</text>
</comment>
<feature type="region of interest" description="Disordered" evidence="1">
    <location>
        <begin position="80"/>
        <end position="112"/>
    </location>
</feature>
<sequence>MSKARCRTAGADSKSAASPVSDSALKRSFLTLADTSSATVLASSHTLGFVIEVTPFVTTSNEFTVATEACSTGRREACLTGARKTPRAPSPRSPPPRVSGGRAPRAPHTLWY</sequence>
<organism evidence="2 3">
    <name type="scientific">Chionoecetes opilio</name>
    <name type="common">Atlantic snow crab</name>
    <name type="synonym">Cancer opilio</name>
    <dbReference type="NCBI Taxonomy" id="41210"/>
    <lineage>
        <taxon>Eukaryota</taxon>
        <taxon>Metazoa</taxon>
        <taxon>Ecdysozoa</taxon>
        <taxon>Arthropoda</taxon>
        <taxon>Crustacea</taxon>
        <taxon>Multicrustacea</taxon>
        <taxon>Malacostraca</taxon>
        <taxon>Eumalacostraca</taxon>
        <taxon>Eucarida</taxon>
        <taxon>Decapoda</taxon>
        <taxon>Pleocyemata</taxon>
        <taxon>Brachyura</taxon>
        <taxon>Eubrachyura</taxon>
        <taxon>Majoidea</taxon>
        <taxon>Majidae</taxon>
        <taxon>Chionoecetes</taxon>
    </lineage>
</organism>
<dbReference type="AlphaFoldDB" id="A0A8J5CMJ9"/>
<proteinExistence type="predicted"/>
<reference evidence="2" key="1">
    <citation type="submission" date="2020-07" db="EMBL/GenBank/DDBJ databases">
        <title>The High-quality genome of the commercially important snow crab, Chionoecetes opilio.</title>
        <authorList>
            <person name="Jeong J.-H."/>
            <person name="Ryu S."/>
        </authorList>
    </citation>
    <scope>NUCLEOTIDE SEQUENCE</scope>
    <source>
        <strain evidence="2">MADBK_172401_WGS</strain>
        <tissue evidence="2">Digestive gland</tissue>
    </source>
</reference>